<organism evidence="7 8">
    <name type="scientific">Herbaspirillum rhizosphaerae</name>
    <dbReference type="NCBI Taxonomy" id="346179"/>
    <lineage>
        <taxon>Bacteria</taxon>
        <taxon>Pseudomonadati</taxon>
        <taxon>Pseudomonadota</taxon>
        <taxon>Betaproteobacteria</taxon>
        <taxon>Burkholderiales</taxon>
        <taxon>Oxalobacteraceae</taxon>
        <taxon>Herbaspirillum</taxon>
    </lineage>
</organism>
<evidence type="ECO:0000313" key="7">
    <source>
        <dbReference type="EMBL" id="MFL9878180.1"/>
    </source>
</evidence>
<name>A0ABW8Z6R3_9BURK</name>
<dbReference type="RefSeq" id="WP_408166918.1">
    <property type="nucleotide sequence ID" value="NZ_JAQQFR010000004.1"/>
</dbReference>
<evidence type="ECO:0000313" key="8">
    <source>
        <dbReference type="Proteomes" id="UP001629214"/>
    </source>
</evidence>
<keyword evidence="3 5" id="KW-0238">DNA-binding</keyword>
<feature type="domain" description="HTH tetR-type" evidence="6">
    <location>
        <begin position="5"/>
        <end position="65"/>
    </location>
</feature>
<evidence type="ECO:0000256" key="5">
    <source>
        <dbReference type="PROSITE-ProRule" id="PRU00335"/>
    </source>
</evidence>
<evidence type="ECO:0000256" key="1">
    <source>
        <dbReference type="ARBA" id="ARBA00022491"/>
    </source>
</evidence>
<comment type="caution">
    <text evidence="7">The sequence shown here is derived from an EMBL/GenBank/DDBJ whole genome shotgun (WGS) entry which is preliminary data.</text>
</comment>
<gene>
    <name evidence="7" type="ORF">PQR63_07310</name>
</gene>
<evidence type="ECO:0000256" key="2">
    <source>
        <dbReference type="ARBA" id="ARBA00023015"/>
    </source>
</evidence>
<dbReference type="InterPro" id="IPR023772">
    <property type="entry name" value="DNA-bd_HTH_TetR-type_CS"/>
</dbReference>
<dbReference type="PANTHER" id="PTHR30055:SF234">
    <property type="entry name" value="HTH-TYPE TRANSCRIPTIONAL REGULATOR BETI"/>
    <property type="match status" value="1"/>
</dbReference>
<dbReference type="PROSITE" id="PS01081">
    <property type="entry name" value="HTH_TETR_1"/>
    <property type="match status" value="1"/>
</dbReference>
<evidence type="ECO:0000259" key="6">
    <source>
        <dbReference type="PROSITE" id="PS50977"/>
    </source>
</evidence>
<dbReference type="Proteomes" id="UP001629214">
    <property type="component" value="Unassembled WGS sequence"/>
</dbReference>
<dbReference type="PANTHER" id="PTHR30055">
    <property type="entry name" value="HTH-TYPE TRANSCRIPTIONAL REGULATOR RUTR"/>
    <property type="match status" value="1"/>
</dbReference>
<reference evidence="7 8" key="1">
    <citation type="journal article" date="2024" name="Chem. Sci.">
        <title>Discovery of megapolipeptins by genome mining of a Burkholderiales bacteria collection.</title>
        <authorList>
            <person name="Paulo B.S."/>
            <person name="Recchia M.J.J."/>
            <person name="Lee S."/>
            <person name="Fergusson C.H."/>
            <person name="Romanowski S.B."/>
            <person name="Hernandez A."/>
            <person name="Krull N."/>
            <person name="Liu D.Y."/>
            <person name="Cavanagh H."/>
            <person name="Bos A."/>
            <person name="Gray C.A."/>
            <person name="Murphy B.T."/>
            <person name="Linington R.G."/>
            <person name="Eustaquio A.S."/>
        </authorList>
    </citation>
    <scope>NUCLEOTIDE SEQUENCE [LARGE SCALE GENOMIC DNA]</scope>
    <source>
        <strain evidence="7 8">RL21-008-BIB-B</strain>
    </source>
</reference>
<keyword evidence="2" id="KW-0805">Transcription regulation</keyword>
<protein>
    <submittedName>
        <fullName evidence="7">TetR family transcriptional regulator</fullName>
    </submittedName>
</protein>
<keyword evidence="4" id="KW-0804">Transcription</keyword>
<dbReference type="InterPro" id="IPR050109">
    <property type="entry name" value="HTH-type_TetR-like_transc_reg"/>
</dbReference>
<dbReference type="Gene3D" id="1.10.357.10">
    <property type="entry name" value="Tetracycline Repressor, domain 2"/>
    <property type="match status" value="1"/>
</dbReference>
<sequence>MSRAERTRAALLDAALAEFARRGIRAATLEDVAACANVTRGAVYWHFPDKAALVREVFNGLVWPFDVGTDIDVYRQSENPMQLLQDVLWLQTRNCVEDIGQRRMMELVLRHGGASDLPKDLLGRLERMAMLSIQSLTAVLNVPYQRGLLRRGLTPIDVARCIHATGLGILVENVHQLPHLLYRPFFLALELVLIGASTQSRGNHSLLIYSSD</sequence>
<evidence type="ECO:0000256" key="4">
    <source>
        <dbReference type="ARBA" id="ARBA00023163"/>
    </source>
</evidence>
<dbReference type="PRINTS" id="PR00455">
    <property type="entry name" value="HTHTETR"/>
</dbReference>
<dbReference type="EMBL" id="JAQQFR010000004">
    <property type="protein sequence ID" value="MFL9878180.1"/>
    <property type="molecule type" value="Genomic_DNA"/>
</dbReference>
<dbReference type="SUPFAM" id="SSF46689">
    <property type="entry name" value="Homeodomain-like"/>
    <property type="match status" value="1"/>
</dbReference>
<evidence type="ECO:0000256" key="3">
    <source>
        <dbReference type="ARBA" id="ARBA00023125"/>
    </source>
</evidence>
<dbReference type="Pfam" id="PF00440">
    <property type="entry name" value="TetR_N"/>
    <property type="match status" value="1"/>
</dbReference>
<dbReference type="InterPro" id="IPR009057">
    <property type="entry name" value="Homeodomain-like_sf"/>
</dbReference>
<accession>A0ABW8Z6R3</accession>
<proteinExistence type="predicted"/>
<dbReference type="InterPro" id="IPR001647">
    <property type="entry name" value="HTH_TetR"/>
</dbReference>
<keyword evidence="1" id="KW-0678">Repressor</keyword>
<feature type="DNA-binding region" description="H-T-H motif" evidence="5">
    <location>
        <begin position="28"/>
        <end position="47"/>
    </location>
</feature>
<dbReference type="PROSITE" id="PS50977">
    <property type="entry name" value="HTH_TETR_2"/>
    <property type="match status" value="1"/>
</dbReference>
<keyword evidence="8" id="KW-1185">Reference proteome</keyword>